<evidence type="ECO:0000313" key="7">
    <source>
        <dbReference type="Proteomes" id="UP001149822"/>
    </source>
</evidence>
<dbReference type="PRINTS" id="PR00313">
    <property type="entry name" value="CABNDNGRPT"/>
</dbReference>
<comment type="cofactor">
    <cofactor evidence="1">
        <name>Ca(2+)</name>
        <dbReference type="ChEBI" id="CHEBI:29108"/>
    </cofactor>
</comment>
<dbReference type="InterPro" id="IPR011049">
    <property type="entry name" value="Serralysin-like_metalloprot_C"/>
</dbReference>
<evidence type="ECO:0000256" key="4">
    <source>
        <dbReference type="ARBA" id="ARBA00022737"/>
    </source>
</evidence>
<keyword evidence="3" id="KW-0964">Secreted</keyword>
<dbReference type="InterPro" id="IPR018511">
    <property type="entry name" value="Hemolysin-typ_Ca-bd_CS"/>
</dbReference>
<gene>
    <name evidence="6" type="ORF">OU682_22790</name>
</gene>
<reference evidence="6" key="1">
    <citation type="submission" date="2022-12" db="EMBL/GenBank/DDBJ databases">
        <title>Paracoccus sp. EF6 isolated from a lake water.</title>
        <authorList>
            <person name="Liu H."/>
        </authorList>
    </citation>
    <scope>NUCLEOTIDE SEQUENCE</scope>
    <source>
        <strain evidence="6">EF6</strain>
    </source>
</reference>
<dbReference type="EMBL" id="JAPTYD010000095">
    <property type="protein sequence ID" value="MCZ0964394.1"/>
    <property type="molecule type" value="Genomic_DNA"/>
</dbReference>
<accession>A0ABT4JBD4</accession>
<feature type="domain" description="Peptidase M10 serralysin C-terminal" evidence="5">
    <location>
        <begin position="330"/>
        <end position="479"/>
    </location>
</feature>
<evidence type="ECO:0000313" key="6">
    <source>
        <dbReference type="EMBL" id="MCZ0964394.1"/>
    </source>
</evidence>
<organism evidence="6 7">
    <name type="scientific">Paracoccus benzoatiresistens</name>
    <dbReference type="NCBI Taxonomy" id="2997341"/>
    <lineage>
        <taxon>Bacteria</taxon>
        <taxon>Pseudomonadati</taxon>
        <taxon>Pseudomonadota</taxon>
        <taxon>Alphaproteobacteria</taxon>
        <taxon>Rhodobacterales</taxon>
        <taxon>Paracoccaceae</taxon>
        <taxon>Paracoccus</taxon>
    </lineage>
</organism>
<dbReference type="PROSITE" id="PS00330">
    <property type="entry name" value="HEMOLYSIN_CALCIUM"/>
    <property type="match status" value="5"/>
</dbReference>
<dbReference type="PANTHER" id="PTHR38340:SF1">
    <property type="entry name" value="S-LAYER PROTEIN"/>
    <property type="match status" value="1"/>
</dbReference>
<comment type="subcellular location">
    <subcellularLocation>
        <location evidence="2">Secreted</location>
    </subcellularLocation>
</comment>
<dbReference type="SUPFAM" id="SSF51120">
    <property type="entry name" value="beta-Roll"/>
    <property type="match status" value="3"/>
</dbReference>
<dbReference type="InterPro" id="IPR001343">
    <property type="entry name" value="Hemolysn_Ca-bd"/>
</dbReference>
<comment type="caution">
    <text evidence="6">The sequence shown here is derived from an EMBL/GenBank/DDBJ whole genome shotgun (WGS) entry which is preliminary data.</text>
</comment>
<evidence type="ECO:0000256" key="3">
    <source>
        <dbReference type="ARBA" id="ARBA00022525"/>
    </source>
</evidence>
<dbReference type="Pfam" id="PF08548">
    <property type="entry name" value="Peptidase_M10_C"/>
    <property type="match status" value="1"/>
</dbReference>
<dbReference type="Proteomes" id="UP001149822">
    <property type="component" value="Unassembled WGS sequence"/>
</dbReference>
<evidence type="ECO:0000256" key="1">
    <source>
        <dbReference type="ARBA" id="ARBA00001913"/>
    </source>
</evidence>
<dbReference type="Gene3D" id="2.150.10.10">
    <property type="entry name" value="Serralysin-like metalloprotease, C-terminal"/>
    <property type="match status" value="4"/>
</dbReference>
<keyword evidence="4" id="KW-0677">Repeat</keyword>
<keyword evidence="7" id="KW-1185">Reference proteome</keyword>
<protein>
    <submittedName>
        <fullName evidence="6">Calcium-binding protein</fullName>
    </submittedName>
</protein>
<evidence type="ECO:0000259" key="5">
    <source>
        <dbReference type="Pfam" id="PF08548"/>
    </source>
</evidence>
<evidence type="ECO:0000256" key="2">
    <source>
        <dbReference type="ARBA" id="ARBA00004613"/>
    </source>
</evidence>
<dbReference type="Pfam" id="PF00353">
    <property type="entry name" value="HemolysinCabind"/>
    <property type="match status" value="5"/>
</dbReference>
<dbReference type="InterPro" id="IPR013858">
    <property type="entry name" value="Peptidase_M10B_C"/>
</dbReference>
<dbReference type="RefSeq" id="WP_268944484.1">
    <property type="nucleotide sequence ID" value="NZ_JAPTYD010000095.1"/>
</dbReference>
<sequence>MTIGASYTIRWNCVQDSIKRLASWRTASHVPHNFVVYRSLGMATITLKPGGDFIRDMTLIDWSELLEFSGIARNSNLLRIQSGAGCYAVFRGSNLAYGGIGPGGLKSGTVTTLKLASVGQVIFDATGLWVSGMALASAYAASNDAKVSQLLLSGHDLLRGTDLADTLAGYTGADTVYGFGGNDKIFGGLGNDKLYGGSGNDTLLGEFGNDLLFGGLGGDTLFGHQGADTLLGDAGNDALYGGDGNDLLNGGTGNDTLYTGNSNDTASGGLSNDVLYGEAGNDSMSGGDGQDSIFGGIGNDTISGGADNDRLYGEADNDLISGGAGDDWIAGGPGDDRLLGDTGNDVLYAEAGADHLQGGTGNDRLYGGEGNDALYGGTGIDSLYGGAGADVFVFVDRSDSIPKGRDYIDDFSSFQRDRIDLSAMDALITQSGNQDFTYIGRQTFSGEAGELRWVRTAAATFVQADLNGDAVADFALHIGKSIDLHLSDFLL</sequence>
<name>A0ABT4JBD4_9RHOB</name>
<dbReference type="PANTHER" id="PTHR38340">
    <property type="entry name" value="S-LAYER PROTEIN"/>
    <property type="match status" value="1"/>
</dbReference>
<dbReference type="InterPro" id="IPR050557">
    <property type="entry name" value="RTX_toxin/Mannuronan_C5-epim"/>
</dbReference>
<proteinExistence type="predicted"/>